<protein>
    <submittedName>
        <fullName evidence="2">Uncharacterized protein</fullName>
    </submittedName>
</protein>
<dbReference type="Proteomes" id="UP000324222">
    <property type="component" value="Unassembled WGS sequence"/>
</dbReference>
<name>A0A5B7G3S8_PORTR</name>
<dbReference type="AlphaFoldDB" id="A0A5B7G3S8"/>
<evidence type="ECO:0000313" key="3">
    <source>
        <dbReference type="Proteomes" id="UP000324222"/>
    </source>
</evidence>
<evidence type="ECO:0000313" key="2">
    <source>
        <dbReference type="EMBL" id="MPC54780.1"/>
    </source>
</evidence>
<keyword evidence="3" id="KW-1185">Reference proteome</keyword>
<feature type="region of interest" description="Disordered" evidence="1">
    <location>
        <begin position="30"/>
        <end position="64"/>
    </location>
</feature>
<reference evidence="2 3" key="1">
    <citation type="submission" date="2019-05" db="EMBL/GenBank/DDBJ databases">
        <title>Another draft genome of Portunus trituberculatus and its Hox gene families provides insights of decapod evolution.</title>
        <authorList>
            <person name="Jeong J.-H."/>
            <person name="Song I."/>
            <person name="Kim S."/>
            <person name="Choi T."/>
            <person name="Kim D."/>
            <person name="Ryu S."/>
            <person name="Kim W."/>
        </authorList>
    </citation>
    <scope>NUCLEOTIDE SEQUENCE [LARGE SCALE GENOMIC DNA]</scope>
    <source>
        <tissue evidence="2">Muscle</tissue>
    </source>
</reference>
<accession>A0A5B7G3S8</accession>
<evidence type="ECO:0000256" key="1">
    <source>
        <dbReference type="SAM" id="MobiDB-lite"/>
    </source>
</evidence>
<comment type="caution">
    <text evidence="2">The sequence shown here is derived from an EMBL/GenBank/DDBJ whole genome shotgun (WGS) entry which is preliminary data.</text>
</comment>
<sequence>MQTAITLTQIKQTSPHHPYSITVILPYTPQGKHHKDPHSFHHSSLTPSLSSSSSSFFSSLLQFS</sequence>
<feature type="compositionally biased region" description="Low complexity" evidence="1">
    <location>
        <begin position="42"/>
        <end position="64"/>
    </location>
</feature>
<proteinExistence type="predicted"/>
<dbReference type="EMBL" id="VSRR010012633">
    <property type="protein sequence ID" value="MPC54780.1"/>
    <property type="molecule type" value="Genomic_DNA"/>
</dbReference>
<gene>
    <name evidence="2" type="ORF">E2C01_048706</name>
</gene>
<organism evidence="2 3">
    <name type="scientific">Portunus trituberculatus</name>
    <name type="common">Swimming crab</name>
    <name type="synonym">Neptunus trituberculatus</name>
    <dbReference type="NCBI Taxonomy" id="210409"/>
    <lineage>
        <taxon>Eukaryota</taxon>
        <taxon>Metazoa</taxon>
        <taxon>Ecdysozoa</taxon>
        <taxon>Arthropoda</taxon>
        <taxon>Crustacea</taxon>
        <taxon>Multicrustacea</taxon>
        <taxon>Malacostraca</taxon>
        <taxon>Eumalacostraca</taxon>
        <taxon>Eucarida</taxon>
        <taxon>Decapoda</taxon>
        <taxon>Pleocyemata</taxon>
        <taxon>Brachyura</taxon>
        <taxon>Eubrachyura</taxon>
        <taxon>Portunoidea</taxon>
        <taxon>Portunidae</taxon>
        <taxon>Portuninae</taxon>
        <taxon>Portunus</taxon>
    </lineage>
</organism>